<proteinExistence type="predicted"/>
<evidence type="ECO:0000256" key="1">
    <source>
        <dbReference type="SAM" id="MobiDB-lite"/>
    </source>
</evidence>
<comment type="caution">
    <text evidence="2">The sequence shown here is derived from an EMBL/GenBank/DDBJ whole genome shotgun (WGS) entry which is preliminary data.</text>
</comment>
<dbReference type="AlphaFoldDB" id="K0T0Z9"/>
<accession>K0T0Z9</accession>
<evidence type="ECO:0000313" key="3">
    <source>
        <dbReference type="Proteomes" id="UP000266841"/>
    </source>
</evidence>
<feature type="non-terminal residue" evidence="2">
    <location>
        <position position="1"/>
    </location>
</feature>
<dbReference type="Proteomes" id="UP000266841">
    <property type="component" value="Unassembled WGS sequence"/>
</dbReference>
<gene>
    <name evidence="2" type="ORF">THAOC_15178</name>
</gene>
<reference evidence="2 3" key="1">
    <citation type="journal article" date="2012" name="Genome Biol.">
        <title>Genome and low-iron response of an oceanic diatom adapted to chronic iron limitation.</title>
        <authorList>
            <person name="Lommer M."/>
            <person name="Specht M."/>
            <person name="Roy A.S."/>
            <person name="Kraemer L."/>
            <person name="Andreson R."/>
            <person name="Gutowska M.A."/>
            <person name="Wolf J."/>
            <person name="Bergner S.V."/>
            <person name="Schilhabel M.B."/>
            <person name="Klostermeier U.C."/>
            <person name="Beiko R.G."/>
            <person name="Rosenstiel P."/>
            <person name="Hippler M."/>
            <person name="Laroche J."/>
        </authorList>
    </citation>
    <scope>NUCLEOTIDE SEQUENCE [LARGE SCALE GENOMIC DNA]</scope>
    <source>
        <strain evidence="2 3">CCMP1005</strain>
    </source>
</reference>
<name>K0T0Z9_THAOC</name>
<sequence length="139" mass="15341">GILWIRTKLATVTFPVRRGFLSIVQTPSTFHKGYGWRVRAEESRKFSVYSTRQRPNPWVYSSLALRVMFTTDASELSLPAMTADLPVLVGAVSASAFRSSSSASAPTKSYNKGGAAKWKTSGADRQPGGITKHRPRQRH</sequence>
<dbReference type="EMBL" id="AGNL01017618">
    <property type="protein sequence ID" value="EJK64117.1"/>
    <property type="molecule type" value="Genomic_DNA"/>
</dbReference>
<protein>
    <submittedName>
        <fullName evidence="2">Uncharacterized protein</fullName>
    </submittedName>
</protein>
<evidence type="ECO:0000313" key="2">
    <source>
        <dbReference type="EMBL" id="EJK64117.1"/>
    </source>
</evidence>
<keyword evidence="3" id="KW-1185">Reference proteome</keyword>
<feature type="region of interest" description="Disordered" evidence="1">
    <location>
        <begin position="97"/>
        <end position="139"/>
    </location>
</feature>
<organism evidence="2 3">
    <name type="scientific">Thalassiosira oceanica</name>
    <name type="common">Marine diatom</name>
    <dbReference type="NCBI Taxonomy" id="159749"/>
    <lineage>
        <taxon>Eukaryota</taxon>
        <taxon>Sar</taxon>
        <taxon>Stramenopiles</taxon>
        <taxon>Ochrophyta</taxon>
        <taxon>Bacillariophyta</taxon>
        <taxon>Coscinodiscophyceae</taxon>
        <taxon>Thalassiosirophycidae</taxon>
        <taxon>Thalassiosirales</taxon>
        <taxon>Thalassiosiraceae</taxon>
        <taxon>Thalassiosira</taxon>
    </lineage>
</organism>